<dbReference type="EMBL" id="CP001769">
    <property type="protein sequence ID" value="ADB38105.1"/>
    <property type="molecule type" value="Genomic_DNA"/>
</dbReference>
<dbReference type="AlphaFoldDB" id="D2QCV0"/>
<evidence type="ECO:0000313" key="2">
    <source>
        <dbReference type="Proteomes" id="UP000002028"/>
    </source>
</evidence>
<accession>D2QCV0</accession>
<dbReference type="Proteomes" id="UP000002028">
    <property type="component" value="Chromosome"/>
</dbReference>
<proteinExistence type="predicted"/>
<name>D2QCV0_SPILD</name>
<evidence type="ECO:0000313" key="1">
    <source>
        <dbReference type="EMBL" id="ADB38105.1"/>
    </source>
</evidence>
<dbReference type="HOGENOM" id="CLU_3048132_0_0_10"/>
<reference evidence="1 2" key="1">
    <citation type="journal article" date="2010" name="Stand. Genomic Sci.">
        <title>Complete genome sequence of Spirosoma linguale type strain (1).</title>
        <authorList>
            <person name="Lail K."/>
            <person name="Sikorski J."/>
            <person name="Saunders E."/>
            <person name="Lapidus A."/>
            <person name="Glavina Del Rio T."/>
            <person name="Copeland A."/>
            <person name="Tice H."/>
            <person name="Cheng J.-F."/>
            <person name="Lucas S."/>
            <person name="Nolan M."/>
            <person name="Bruce D."/>
            <person name="Goodwin L."/>
            <person name="Pitluck S."/>
            <person name="Ivanova N."/>
            <person name="Mavromatis K."/>
            <person name="Ovchinnikova G."/>
            <person name="Pati A."/>
            <person name="Chen A."/>
            <person name="Palaniappan K."/>
            <person name="Land M."/>
            <person name="Hauser L."/>
            <person name="Chang Y.-J."/>
            <person name="Jeffries C.D."/>
            <person name="Chain P."/>
            <person name="Brettin T."/>
            <person name="Detter J.C."/>
            <person name="Schuetze A."/>
            <person name="Rohde M."/>
            <person name="Tindall B.J."/>
            <person name="Goeker M."/>
            <person name="Bristow J."/>
            <person name="Eisen J.A."/>
            <person name="Markowitz V."/>
            <person name="Hugenholtz P."/>
            <person name="Kyrpides N.C."/>
            <person name="Klenk H.-P."/>
            <person name="Chen F."/>
        </authorList>
    </citation>
    <scope>NUCLEOTIDE SEQUENCE [LARGE SCALE GENOMIC DNA]</scope>
    <source>
        <strain evidence="2">ATCC 33905 / DSM 74 / LMG 10896 / Claus 1</strain>
    </source>
</reference>
<sequence length="54" mass="6328">MNISVLVLSFGIDYWCLYWINPKSFVGIDPSLTVPEQLFETWYFSVLNYSFAGR</sequence>
<protein>
    <submittedName>
        <fullName evidence="1">Uncharacterized protein</fullName>
    </submittedName>
</protein>
<organism evidence="1 2">
    <name type="scientific">Spirosoma linguale (strain ATCC 33905 / DSM 74 / LMG 10896 / Claus 1)</name>
    <dbReference type="NCBI Taxonomy" id="504472"/>
    <lineage>
        <taxon>Bacteria</taxon>
        <taxon>Pseudomonadati</taxon>
        <taxon>Bacteroidota</taxon>
        <taxon>Cytophagia</taxon>
        <taxon>Cytophagales</taxon>
        <taxon>Cytophagaceae</taxon>
        <taxon>Spirosoma</taxon>
    </lineage>
</organism>
<dbReference type="KEGG" id="sli:Slin_2063"/>
<gene>
    <name evidence="1" type="ordered locus">Slin_2063</name>
</gene>
<keyword evidence="2" id="KW-1185">Reference proteome</keyword>